<dbReference type="Pfam" id="PF17146">
    <property type="entry name" value="PIN_6"/>
    <property type="match status" value="1"/>
</dbReference>
<keyword evidence="7" id="KW-0863">Zinc-finger</keyword>
<dbReference type="Proteomes" id="UP000515135">
    <property type="component" value="Unplaced"/>
</dbReference>
<dbReference type="FunFam" id="3.40.50.1010:FF:000018">
    <property type="entry name" value="RNA-binding protein NOB1"/>
    <property type="match status" value="1"/>
</dbReference>
<evidence type="ECO:0000256" key="5">
    <source>
        <dbReference type="ARBA" id="ARBA00022722"/>
    </source>
</evidence>
<dbReference type="PANTHER" id="PTHR12814:SF2">
    <property type="entry name" value="RNA-BINDING PROTEIN NOB1"/>
    <property type="match status" value="1"/>
</dbReference>
<accession>A0A6P4YXJ7</accession>
<proteinExistence type="inferred from homology"/>
<dbReference type="GO" id="GO:0016787">
    <property type="term" value="F:hydrolase activity"/>
    <property type="evidence" value="ECO:0007669"/>
    <property type="project" value="UniProtKB-KW"/>
</dbReference>
<feature type="binding site" evidence="13">
    <location>
        <position position="330"/>
    </location>
    <ligand>
        <name>Zn(2+)</name>
        <dbReference type="ChEBI" id="CHEBI:29105"/>
    </ligand>
</feature>
<feature type="domain" description="Nin one binding (NOB1) Zn-ribbon-like" evidence="15">
    <location>
        <begin position="305"/>
        <end position="376"/>
    </location>
</feature>
<dbReference type="InterPro" id="IPR014881">
    <property type="entry name" value="NOB1_Zn-bd"/>
</dbReference>
<comment type="similarity">
    <text evidence="2 12">Belongs to the NOB1 family.</text>
</comment>
<feature type="region of interest" description="Disordered" evidence="14">
    <location>
        <begin position="148"/>
        <end position="201"/>
    </location>
</feature>
<feature type="binding site" evidence="13">
    <location>
        <position position="318"/>
    </location>
    <ligand>
        <name>Zn(2+)</name>
        <dbReference type="ChEBI" id="CHEBI:29105"/>
    </ligand>
</feature>
<keyword evidence="6 12" id="KW-0479">Metal-binding</keyword>
<evidence type="ECO:0000256" key="10">
    <source>
        <dbReference type="ARBA" id="ARBA00023242"/>
    </source>
</evidence>
<evidence type="ECO:0000256" key="3">
    <source>
        <dbReference type="ARBA" id="ARBA00018439"/>
    </source>
</evidence>
<evidence type="ECO:0000256" key="8">
    <source>
        <dbReference type="ARBA" id="ARBA00022801"/>
    </source>
</evidence>
<evidence type="ECO:0000256" key="6">
    <source>
        <dbReference type="ARBA" id="ARBA00022723"/>
    </source>
</evidence>
<keyword evidence="5" id="KW-0540">Nuclease</keyword>
<dbReference type="GO" id="GO:0004521">
    <property type="term" value="F:RNA endonuclease activity"/>
    <property type="evidence" value="ECO:0007669"/>
    <property type="project" value="UniProtKB-UniRule"/>
</dbReference>
<dbReference type="GO" id="GO:0008270">
    <property type="term" value="F:zinc ion binding"/>
    <property type="evidence" value="ECO:0007669"/>
    <property type="project" value="UniProtKB-KW"/>
</dbReference>
<evidence type="ECO:0000313" key="18">
    <source>
        <dbReference type="RefSeq" id="XP_019629013.1"/>
    </source>
</evidence>
<evidence type="ECO:0000256" key="13">
    <source>
        <dbReference type="PIRSR" id="PIRSR037125-1"/>
    </source>
</evidence>
<dbReference type="Gene3D" id="6.20.210.10">
    <property type="entry name" value="Nin one binding (NOB1), Zn-ribbon-like"/>
    <property type="match status" value="1"/>
</dbReference>
<sequence>MAEGKVDHVVVDSGAFIRNAPIRDIAENVYSLQGVVSEIRDKETRQRLEVLPYQIVFKEPTVENVRQVTEFSKKTGDYPSLSAVDIKVLALTLQLEKQHVGTEHIKTEPEKKPTYFATQKPLERVTDLPGWVVTPRQDKDAHLISEGQVEDGDLGQGTEKQNVSQDGDQTADDDDEKEDVEKIVEEPSNSSEGKKDDVEPDAVVEVEGQLKKLELTIEGNTVEEVDIGEEEEEEEEGEDDDDEDDDDDDEGWITPSNIHKLKKNATLGSTGPREVKVGCITTDFAMQNVLIQMGLHVISVEGFLIRRAKSYVLRCHACFKVTSEMMREFCPNCGNCTLTKLTCSVDSDGAIRYHFSRRRPLNTRGLIHPLPAPQGGKHALNPRLHEDQRAPQQRVARKARGKTDVWTEDYFVHSSPFATRDVMSRSAHLGIREGPGYTNYRSRQNPNEVKRHKKRNRKK</sequence>
<dbReference type="GO" id="GO:0030688">
    <property type="term" value="C:preribosome, small subunit precursor"/>
    <property type="evidence" value="ECO:0007669"/>
    <property type="project" value="TreeGrafter"/>
</dbReference>
<feature type="domain" description="Ribonuclease PIN" evidence="16">
    <location>
        <begin position="9"/>
        <end position="95"/>
    </location>
</feature>
<feature type="binding site" evidence="13">
    <location>
        <position position="315"/>
    </location>
    <ligand>
        <name>Zn(2+)</name>
        <dbReference type="ChEBI" id="CHEBI:29105"/>
    </ligand>
</feature>
<feature type="region of interest" description="Disordered" evidence="14">
    <location>
        <begin position="430"/>
        <end position="459"/>
    </location>
</feature>
<evidence type="ECO:0000259" key="15">
    <source>
        <dbReference type="Pfam" id="PF08772"/>
    </source>
</evidence>
<keyword evidence="9 12" id="KW-0862">Zinc</keyword>
<dbReference type="PIRSF" id="PIRSF037125">
    <property type="entry name" value="D-site_20S_pre-rRNA_nuclease"/>
    <property type="match status" value="1"/>
</dbReference>
<keyword evidence="17" id="KW-1185">Reference proteome</keyword>
<dbReference type="GO" id="GO:0030490">
    <property type="term" value="P:maturation of SSU-rRNA"/>
    <property type="evidence" value="ECO:0007669"/>
    <property type="project" value="TreeGrafter"/>
</dbReference>
<dbReference type="GO" id="GO:0005634">
    <property type="term" value="C:nucleus"/>
    <property type="evidence" value="ECO:0007669"/>
    <property type="project" value="UniProtKB-SubCell"/>
</dbReference>
<evidence type="ECO:0000256" key="1">
    <source>
        <dbReference type="ARBA" id="ARBA00004123"/>
    </source>
</evidence>
<dbReference type="Gene3D" id="3.40.50.1010">
    <property type="entry name" value="5'-nuclease"/>
    <property type="match status" value="1"/>
</dbReference>
<protein>
    <recommendedName>
        <fullName evidence="3 12">RNA-binding protein NOB1</fullName>
    </recommendedName>
</protein>
<dbReference type="InterPro" id="IPR036283">
    <property type="entry name" value="NOB1_Zf-like_sf"/>
</dbReference>
<comment type="function">
    <text evidence="11">May play a role in mRNA degradation. Endonuclease required for processing of 20S pre-rRNA precursor and biogenesis of 40S ribosomal subunits.</text>
</comment>
<reference evidence="18" key="1">
    <citation type="submission" date="2025-08" db="UniProtKB">
        <authorList>
            <consortium name="RefSeq"/>
        </authorList>
    </citation>
    <scope>IDENTIFICATION</scope>
    <source>
        <tissue evidence="18">Gonad</tissue>
    </source>
</reference>
<dbReference type="PANTHER" id="PTHR12814">
    <property type="entry name" value="RNA-BINDING PROTEIN NOB1"/>
    <property type="match status" value="1"/>
</dbReference>
<feature type="compositionally biased region" description="Acidic residues" evidence="14">
    <location>
        <begin position="169"/>
        <end position="178"/>
    </location>
</feature>
<gene>
    <name evidence="18" type="primary">LOC109473560</name>
</gene>
<keyword evidence="8" id="KW-0378">Hydrolase</keyword>
<dbReference type="OrthoDB" id="446759at2759"/>
<keyword evidence="4" id="KW-0597">Phosphoprotein</keyword>
<feature type="compositionally biased region" description="Acidic residues" evidence="14">
    <location>
        <begin position="221"/>
        <end position="251"/>
    </location>
</feature>
<dbReference type="AlphaFoldDB" id="A0A6P4YXJ7"/>
<dbReference type="KEGG" id="bbel:109473560"/>
<feature type="binding site" evidence="13">
    <location>
        <position position="333"/>
    </location>
    <ligand>
        <name>Zn(2+)</name>
        <dbReference type="ChEBI" id="CHEBI:29105"/>
    </ligand>
</feature>
<dbReference type="InterPro" id="IPR017117">
    <property type="entry name" value="Nob1_euk"/>
</dbReference>
<dbReference type="RefSeq" id="XP_019629013.1">
    <property type="nucleotide sequence ID" value="XM_019773454.1"/>
</dbReference>
<feature type="compositionally biased region" description="Polar residues" evidence="14">
    <location>
        <begin position="158"/>
        <end position="168"/>
    </location>
</feature>
<dbReference type="CDD" id="cd09876">
    <property type="entry name" value="PIN_Nob1-like"/>
    <property type="match status" value="1"/>
</dbReference>
<dbReference type="InterPro" id="IPR039907">
    <property type="entry name" value="NOB1"/>
</dbReference>
<keyword evidence="10 12" id="KW-0539">Nucleus</keyword>
<evidence type="ECO:0000256" key="14">
    <source>
        <dbReference type="SAM" id="MobiDB-lite"/>
    </source>
</evidence>
<evidence type="ECO:0000256" key="7">
    <source>
        <dbReference type="ARBA" id="ARBA00022771"/>
    </source>
</evidence>
<feature type="region of interest" description="Disordered" evidence="14">
    <location>
        <begin position="215"/>
        <end position="257"/>
    </location>
</feature>
<organism evidence="17 18">
    <name type="scientific">Branchiostoma belcheri</name>
    <name type="common">Amphioxus</name>
    <dbReference type="NCBI Taxonomy" id="7741"/>
    <lineage>
        <taxon>Eukaryota</taxon>
        <taxon>Metazoa</taxon>
        <taxon>Chordata</taxon>
        <taxon>Cephalochordata</taxon>
        <taxon>Leptocardii</taxon>
        <taxon>Amphioxiformes</taxon>
        <taxon>Branchiostomatidae</taxon>
        <taxon>Branchiostoma</taxon>
    </lineage>
</organism>
<evidence type="ECO:0000256" key="9">
    <source>
        <dbReference type="ARBA" id="ARBA00022833"/>
    </source>
</evidence>
<evidence type="ECO:0000259" key="16">
    <source>
        <dbReference type="Pfam" id="PF17146"/>
    </source>
</evidence>
<comment type="subcellular location">
    <subcellularLocation>
        <location evidence="1 12">Nucleus</location>
    </subcellularLocation>
</comment>
<evidence type="ECO:0000256" key="12">
    <source>
        <dbReference type="PIRNR" id="PIRNR037125"/>
    </source>
</evidence>
<evidence type="ECO:0000256" key="2">
    <source>
        <dbReference type="ARBA" id="ARBA00005858"/>
    </source>
</evidence>
<dbReference type="GeneID" id="109473560"/>
<name>A0A6P4YXJ7_BRABE</name>
<evidence type="ECO:0000256" key="4">
    <source>
        <dbReference type="ARBA" id="ARBA00022553"/>
    </source>
</evidence>
<dbReference type="InterPro" id="IPR033411">
    <property type="entry name" value="Ribonuclease_PIN"/>
</dbReference>
<dbReference type="Pfam" id="PF08772">
    <property type="entry name" value="Zn_ribbon_NOB1"/>
    <property type="match status" value="1"/>
</dbReference>
<evidence type="ECO:0000313" key="17">
    <source>
        <dbReference type="Proteomes" id="UP000515135"/>
    </source>
</evidence>
<feature type="compositionally biased region" description="Basic residues" evidence="14">
    <location>
        <begin position="450"/>
        <end position="459"/>
    </location>
</feature>
<dbReference type="SUPFAM" id="SSF144206">
    <property type="entry name" value="NOB1 zinc finger-like"/>
    <property type="match status" value="1"/>
</dbReference>
<evidence type="ECO:0000256" key="11">
    <source>
        <dbReference type="ARBA" id="ARBA00045628"/>
    </source>
</evidence>